<dbReference type="EMBL" id="VBSB01000007">
    <property type="protein sequence ID" value="NTY60119.1"/>
    <property type="molecule type" value="Genomic_DNA"/>
</dbReference>
<evidence type="ECO:0008006" key="4">
    <source>
        <dbReference type="Google" id="ProtNLM"/>
    </source>
</evidence>
<organism evidence="2 3">
    <name type="scientific">Mycolicibacterium sphagni</name>
    <dbReference type="NCBI Taxonomy" id="1786"/>
    <lineage>
        <taxon>Bacteria</taxon>
        <taxon>Bacillati</taxon>
        <taxon>Actinomycetota</taxon>
        <taxon>Actinomycetes</taxon>
        <taxon>Mycobacteriales</taxon>
        <taxon>Mycobacteriaceae</taxon>
        <taxon>Mycolicibacterium</taxon>
    </lineage>
</organism>
<keyword evidence="3" id="KW-1185">Reference proteome</keyword>
<sequence length="337" mass="37921">MTENTENDDHMPAFGTGGPGSASGRFLESSLIAAISMVYNAAGADQVQAEFRLGPNHIVDLAVLDSNKPELIEVKNITPQTQKRLSDALAQIHALGNEFQRLYGQTPRLVLFVPGPLANDRIERFAPGNVEIRNSEWLLAEARRYGVEQDVREVLNHVIRTETEGQRMKAKLLRLPPGQHSWVEFQALCADIFDYLFSPPLKKGIRESINADGVDRRDIIMPNYSTQGFWAFMREKYLADYIVIDAKNYRKPIAKPQVLQLANYLSTHGPGKFGILATRAGGNRSSRIVCREQWLIYNKIIVIFDDRDILQMIATKDAGGDPTEVLQQKIEDFRLAI</sequence>
<accession>A0ABX2JWE1</accession>
<feature type="region of interest" description="Disordered" evidence="1">
    <location>
        <begin position="1"/>
        <end position="20"/>
    </location>
</feature>
<name>A0ABX2JWE1_9MYCO</name>
<evidence type="ECO:0000256" key="1">
    <source>
        <dbReference type="SAM" id="MobiDB-lite"/>
    </source>
</evidence>
<dbReference type="RefSeq" id="WP_174397977.1">
    <property type="nucleotide sequence ID" value="NZ_VBSB01000007.1"/>
</dbReference>
<evidence type="ECO:0000313" key="3">
    <source>
        <dbReference type="Proteomes" id="UP000708347"/>
    </source>
</evidence>
<gene>
    <name evidence="2" type="ORF">FEG63_11240</name>
</gene>
<evidence type="ECO:0000313" key="2">
    <source>
        <dbReference type="EMBL" id="NTY60119.1"/>
    </source>
</evidence>
<protein>
    <recommendedName>
        <fullName evidence="4">Restriction endonuclease type IV Mrr domain-containing protein</fullName>
    </recommendedName>
</protein>
<proteinExistence type="predicted"/>
<reference evidence="2 3" key="1">
    <citation type="submission" date="2019-05" db="EMBL/GenBank/DDBJ databases">
        <title>Mycolicibacterium sphagni ENV482 genome assembly.</title>
        <authorList>
            <person name="Chen W."/>
            <person name="Faulkner N.W."/>
            <person name="Hyman M.R."/>
        </authorList>
    </citation>
    <scope>NUCLEOTIDE SEQUENCE [LARGE SCALE GENOMIC DNA]</scope>
    <source>
        <strain evidence="2 3">ENV482</strain>
    </source>
</reference>
<comment type="caution">
    <text evidence="2">The sequence shown here is derived from an EMBL/GenBank/DDBJ whole genome shotgun (WGS) entry which is preliminary data.</text>
</comment>
<dbReference type="Proteomes" id="UP000708347">
    <property type="component" value="Unassembled WGS sequence"/>
</dbReference>